<evidence type="ECO:0008006" key="4">
    <source>
        <dbReference type="Google" id="ProtNLM"/>
    </source>
</evidence>
<name>A0A1F5MJH7_9BACT</name>
<dbReference type="PANTHER" id="PTHR37304:SF1">
    <property type="entry name" value="MEMBRANE PROTEIN"/>
    <property type="match status" value="1"/>
</dbReference>
<comment type="caution">
    <text evidence="2">The sequence shown here is derived from an EMBL/GenBank/DDBJ whole genome shotgun (WGS) entry which is preliminary data.</text>
</comment>
<evidence type="ECO:0000313" key="2">
    <source>
        <dbReference type="EMBL" id="OGE65521.1"/>
    </source>
</evidence>
<keyword evidence="1" id="KW-0812">Transmembrane</keyword>
<organism evidence="2 3">
    <name type="scientific">Candidatus Daviesbacteria bacterium RIFCSPLOWO2_01_FULL_40_24</name>
    <dbReference type="NCBI Taxonomy" id="1797787"/>
    <lineage>
        <taxon>Bacteria</taxon>
        <taxon>Candidatus Daviesiibacteriota</taxon>
    </lineage>
</organism>
<dbReference type="Pfam" id="PF04070">
    <property type="entry name" value="DUF378"/>
    <property type="match status" value="1"/>
</dbReference>
<sequence>MRQMKSLGTLANWLLIVGGLNWGLVGVANTNVVTMILGDGSMLTTLVYVAVGASAVYVAANSLGKG</sequence>
<accession>A0A1F5MJH7</accession>
<dbReference type="AlphaFoldDB" id="A0A1F5MJH7"/>
<keyword evidence="1" id="KW-0472">Membrane</keyword>
<gene>
    <name evidence="2" type="ORF">A3B49_01760</name>
</gene>
<protein>
    <recommendedName>
        <fullName evidence="4">DUF378 domain-containing protein</fullName>
    </recommendedName>
</protein>
<feature type="transmembrane region" description="Helical" evidence="1">
    <location>
        <begin position="40"/>
        <end position="60"/>
    </location>
</feature>
<dbReference type="InterPro" id="IPR007211">
    <property type="entry name" value="DUF378"/>
</dbReference>
<keyword evidence="1" id="KW-1133">Transmembrane helix</keyword>
<evidence type="ECO:0000313" key="3">
    <source>
        <dbReference type="Proteomes" id="UP000178017"/>
    </source>
</evidence>
<evidence type="ECO:0000256" key="1">
    <source>
        <dbReference type="SAM" id="Phobius"/>
    </source>
</evidence>
<dbReference type="Proteomes" id="UP000178017">
    <property type="component" value="Unassembled WGS sequence"/>
</dbReference>
<reference evidence="2 3" key="1">
    <citation type="journal article" date="2016" name="Nat. Commun.">
        <title>Thousands of microbial genomes shed light on interconnected biogeochemical processes in an aquifer system.</title>
        <authorList>
            <person name="Anantharaman K."/>
            <person name="Brown C.T."/>
            <person name="Hug L.A."/>
            <person name="Sharon I."/>
            <person name="Castelle C.J."/>
            <person name="Probst A.J."/>
            <person name="Thomas B.C."/>
            <person name="Singh A."/>
            <person name="Wilkins M.J."/>
            <person name="Karaoz U."/>
            <person name="Brodie E.L."/>
            <person name="Williams K.H."/>
            <person name="Hubbard S.S."/>
            <person name="Banfield J.F."/>
        </authorList>
    </citation>
    <scope>NUCLEOTIDE SEQUENCE [LARGE SCALE GENOMIC DNA]</scope>
</reference>
<dbReference type="EMBL" id="MFDO01000016">
    <property type="protein sequence ID" value="OGE65521.1"/>
    <property type="molecule type" value="Genomic_DNA"/>
</dbReference>
<proteinExistence type="predicted"/>
<dbReference type="PANTHER" id="PTHR37304">
    <property type="entry name" value="MEMBRANE PROTEIN-RELATED"/>
    <property type="match status" value="1"/>
</dbReference>
<feature type="transmembrane region" description="Helical" evidence="1">
    <location>
        <begin position="7"/>
        <end position="28"/>
    </location>
</feature>